<evidence type="ECO:0000313" key="6">
    <source>
        <dbReference type="Proteomes" id="UP000029093"/>
    </source>
</evidence>
<proteinExistence type="predicted"/>
<feature type="transmembrane region" description="Helical" evidence="2">
    <location>
        <begin position="310"/>
        <end position="332"/>
    </location>
</feature>
<gene>
    <name evidence="5" type="ORF">BBOU_0433</name>
</gene>
<dbReference type="GeneID" id="303203627"/>
<sequence>MKYTAGAWKRAVGIAIAVVLACTFVIVRTYAEMHPSADMAYRSVDYQVEVQRNGDLTIREHIDVTLKKRNKPWRQLYQQYRLDPDQLTAITGVSVKDTTTGRTYTQADPIVPSGQSTPLWDSTYAGHWYIKRAGIGTQTYDPERDKPDASGGYSDRYPTIEIGWNIPVTENADSMGFDITMTFEGVCTAYDDVAAFQWEPIGTRNTVPIGEVTGTVTFPDGVTTKNSATWLHFEGADSQITRDKDGTVHFSAKNVKSGMYLDVVAMVDAAQMNDVSRHEPGGEHREGLIVSEQAKADSWARHRDAQRRELVMRACIIATIGIILCVAMLACLRGNMCKTSFPKDTAYRREPPDLTPNNAARLNALIEHCTSSQTNARALSATMLSLASKHAIRILPGAAESYDGIDVSGADRAAVLSGVGQSPAVEYSVDRSGGRTTVAVKPDDVTIVIEPGCDEPGGRAALRLCDSEDDLLDFLETVGERGKTRVFDMRQMRSLMKDWEHGAKEQRTMVALLEEEFSKLNLTVPAGRGSIIVSIAAFIYLVAGCALLADNLFLQAVTILPVALCVGLCMGLMRFSGLNERGSKLASQLDAFKRYLNDFSDFTDRGTPDLALWDSYLVYAAALGLSERVMDQLAHAVPELSDPQWLDDHADGTLLYWMYRPTMLPNTVIAGIAAGGGSGVAAFEPSSFADLGAQLNDGFVEVQSAVETTLSSSGSGSSGGFGGGGGGAGGGSFGGR</sequence>
<dbReference type="OrthoDB" id="3223373at2"/>
<feature type="domain" description="DUF2207" evidence="3">
    <location>
        <begin position="42"/>
        <end position="266"/>
    </location>
</feature>
<dbReference type="PROSITE" id="PS51257">
    <property type="entry name" value="PROKAR_LIPOPROTEIN"/>
    <property type="match status" value="1"/>
</dbReference>
<keyword evidence="2" id="KW-0812">Transmembrane</keyword>
<dbReference type="RefSeq" id="WP_051616643.1">
    <property type="nucleotide sequence ID" value="NZ_JGYQ01000007.1"/>
</dbReference>
<evidence type="ECO:0000256" key="2">
    <source>
        <dbReference type="SAM" id="Phobius"/>
    </source>
</evidence>
<protein>
    <submittedName>
        <fullName evidence="5">Membrane protein</fullName>
    </submittedName>
</protein>
<comment type="caution">
    <text evidence="5">The sequence shown here is derived from an EMBL/GenBank/DDBJ whole genome shotgun (WGS) entry which is preliminary data.</text>
</comment>
<feature type="domain" description="Predicted membrane protein YciQ-like C-terminal" evidence="4">
    <location>
        <begin position="346"/>
        <end position="633"/>
    </location>
</feature>
<evidence type="ECO:0000256" key="1">
    <source>
        <dbReference type="SAM" id="MobiDB-lite"/>
    </source>
</evidence>
<feature type="region of interest" description="Disordered" evidence="1">
    <location>
        <begin position="710"/>
        <end position="736"/>
    </location>
</feature>
<feature type="transmembrane region" description="Helical" evidence="2">
    <location>
        <begin position="555"/>
        <end position="575"/>
    </location>
</feature>
<keyword evidence="2" id="KW-0472">Membrane</keyword>
<name>A0A086ZP53_9BIFI</name>
<dbReference type="AlphaFoldDB" id="A0A086ZP53"/>
<feature type="transmembrane region" description="Helical" evidence="2">
    <location>
        <begin position="12"/>
        <end position="31"/>
    </location>
</feature>
<evidence type="ECO:0000259" key="3">
    <source>
        <dbReference type="Pfam" id="PF09972"/>
    </source>
</evidence>
<feature type="transmembrane region" description="Helical" evidence="2">
    <location>
        <begin position="529"/>
        <end position="549"/>
    </location>
</feature>
<keyword evidence="6" id="KW-1185">Reference proteome</keyword>
<reference evidence="5 6" key="1">
    <citation type="submission" date="2014-03" db="EMBL/GenBank/DDBJ databases">
        <title>Genomics of Bifidobacteria.</title>
        <authorList>
            <person name="Ventura M."/>
            <person name="Milani C."/>
            <person name="Lugli G.A."/>
        </authorList>
    </citation>
    <scope>NUCLEOTIDE SEQUENCE [LARGE SCALE GENOMIC DNA]</scope>
    <source>
        <strain evidence="5 6">LMG 10736</strain>
    </source>
</reference>
<dbReference type="Pfam" id="PF09972">
    <property type="entry name" value="DUF2207"/>
    <property type="match status" value="1"/>
</dbReference>
<accession>A0A086ZP53</accession>
<dbReference type="Proteomes" id="UP000029093">
    <property type="component" value="Unassembled WGS sequence"/>
</dbReference>
<dbReference type="EMBL" id="JGYQ01000007">
    <property type="protein sequence ID" value="KFI48303.1"/>
    <property type="molecule type" value="Genomic_DNA"/>
</dbReference>
<evidence type="ECO:0000313" key="5">
    <source>
        <dbReference type="EMBL" id="KFI48303.1"/>
    </source>
</evidence>
<evidence type="ECO:0000259" key="4">
    <source>
        <dbReference type="Pfam" id="PF20990"/>
    </source>
</evidence>
<keyword evidence="2" id="KW-1133">Transmembrane helix</keyword>
<organism evidence="5 6">
    <name type="scientific">Bifidobacterium boum</name>
    <dbReference type="NCBI Taxonomy" id="78343"/>
    <lineage>
        <taxon>Bacteria</taxon>
        <taxon>Bacillati</taxon>
        <taxon>Actinomycetota</taxon>
        <taxon>Actinomycetes</taxon>
        <taxon>Bifidobacteriales</taxon>
        <taxon>Bifidobacteriaceae</taxon>
        <taxon>Bifidobacterium</taxon>
    </lineage>
</organism>
<dbReference type="InterPro" id="IPR018702">
    <property type="entry name" value="DUF2207"/>
</dbReference>
<dbReference type="Pfam" id="PF20990">
    <property type="entry name" value="DUF2207_C"/>
    <property type="match status" value="1"/>
</dbReference>
<feature type="compositionally biased region" description="Gly residues" evidence="1">
    <location>
        <begin position="716"/>
        <end position="736"/>
    </location>
</feature>
<dbReference type="InterPro" id="IPR048389">
    <property type="entry name" value="YciQ-like_C"/>
</dbReference>